<dbReference type="Proteomes" id="UP000567179">
    <property type="component" value="Unassembled WGS sequence"/>
</dbReference>
<organism evidence="9 10">
    <name type="scientific">Psilocybe cf. subviscida</name>
    <dbReference type="NCBI Taxonomy" id="2480587"/>
    <lineage>
        <taxon>Eukaryota</taxon>
        <taxon>Fungi</taxon>
        <taxon>Dikarya</taxon>
        <taxon>Basidiomycota</taxon>
        <taxon>Agaricomycotina</taxon>
        <taxon>Agaricomycetes</taxon>
        <taxon>Agaricomycetidae</taxon>
        <taxon>Agaricales</taxon>
        <taxon>Agaricineae</taxon>
        <taxon>Strophariaceae</taxon>
        <taxon>Psilocybe</taxon>
    </lineage>
</organism>
<dbReference type="OrthoDB" id="3207336at2759"/>
<dbReference type="SUPFAM" id="SSF54909">
    <property type="entry name" value="Dimeric alpha+beta barrel"/>
    <property type="match status" value="1"/>
</dbReference>
<evidence type="ECO:0000256" key="4">
    <source>
        <dbReference type="ARBA" id="ARBA00022723"/>
    </source>
</evidence>
<keyword evidence="3" id="KW-0349">Heme</keyword>
<keyword evidence="4" id="KW-0479">Metal-binding</keyword>
<evidence type="ECO:0000256" key="3">
    <source>
        <dbReference type="ARBA" id="ARBA00022617"/>
    </source>
</evidence>
<dbReference type="PANTHER" id="PTHR30521">
    <property type="entry name" value="DEFERROCHELATASE/PEROXIDASE"/>
    <property type="match status" value="1"/>
</dbReference>
<keyword evidence="6" id="KW-0408">Iron</keyword>
<dbReference type="AlphaFoldDB" id="A0A8H5F0N8"/>
<evidence type="ECO:0000256" key="5">
    <source>
        <dbReference type="ARBA" id="ARBA00023002"/>
    </source>
</evidence>
<dbReference type="InterPro" id="IPR049509">
    <property type="entry name" value="DyP_N"/>
</dbReference>
<dbReference type="NCBIfam" id="TIGR01413">
    <property type="entry name" value="Dyp_perox_fam"/>
    <property type="match status" value="1"/>
</dbReference>
<evidence type="ECO:0000313" key="9">
    <source>
        <dbReference type="EMBL" id="KAF5319212.1"/>
    </source>
</evidence>
<keyword evidence="10" id="KW-1185">Reference proteome</keyword>
<dbReference type="Pfam" id="PF21105">
    <property type="entry name" value="DyP_N"/>
    <property type="match status" value="1"/>
</dbReference>
<dbReference type="PANTHER" id="PTHR30521:SF4">
    <property type="entry name" value="DEFERROCHELATASE"/>
    <property type="match status" value="1"/>
</dbReference>
<dbReference type="EMBL" id="JAACJJ010000029">
    <property type="protein sequence ID" value="KAF5319212.1"/>
    <property type="molecule type" value="Genomic_DNA"/>
</dbReference>
<dbReference type="GO" id="GO:0046872">
    <property type="term" value="F:metal ion binding"/>
    <property type="evidence" value="ECO:0007669"/>
    <property type="project" value="UniProtKB-KW"/>
</dbReference>
<dbReference type="PROSITE" id="PS51404">
    <property type="entry name" value="DYP_PEROXIDASE"/>
    <property type="match status" value="1"/>
</dbReference>
<comment type="cofactor">
    <cofactor evidence="1">
        <name>heme b</name>
        <dbReference type="ChEBI" id="CHEBI:60344"/>
    </cofactor>
</comment>
<comment type="similarity">
    <text evidence="7">Belongs to the DyP-type peroxidase family.</text>
</comment>
<dbReference type="GO" id="GO:0004601">
    <property type="term" value="F:peroxidase activity"/>
    <property type="evidence" value="ECO:0007669"/>
    <property type="project" value="UniProtKB-KW"/>
</dbReference>
<name>A0A8H5F0N8_9AGAR</name>
<evidence type="ECO:0000313" key="10">
    <source>
        <dbReference type="Proteomes" id="UP000567179"/>
    </source>
</evidence>
<comment type="caution">
    <text evidence="9">The sequence shown here is derived from an EMBL/GenBank/DDBJ whole genome shotgun (WGS) entry which is preliminary data.</text>
</comment>
<sequence length="494" mass="53940">MATTQAPPPAPAPLDLKNIQGDILSGLPKKTQFYIFFNITNVARFRKDLKKFIPLVKTVAGVLEDRKAIDDHKKKKLPGLVTLSGVNISFSHQGFVKLGIDDTGLAAGGAQDPFVVGQKKDAITNLGDPANKDGTLPDWDPAFLKDIHGVFLISGDSILTLEKKKLEIAVIFGVGTPNTSIKEIITIRGDVRPGDESAHEHFGFLDGISNPTIKGFDTVINPGPKPVDAGVLLTGHTGDPALDIRPDFRPDWATDGSFLSFRYLFQEVPEFNDFLTKNPLAKDGNGKALKPEEGSELLGARMVGRWKSGAPIDVAPFKDDPALAADPKRNNNFEFAGEINSQLRCPFAAHVRKTNPRDDLEVPPPPRGPISIDGRRIMRRGVQFGPELTYREQQEGKTLHARGLLFACYQSSLTNGFQFIQKSWANNKTFPPFETQPEDPGLDPIIGQGVREMSGLDPLNEQKLLTMPAFVVPRGGEYFFSPSIKGLKSTIATA</sequence>
<evidence type="ECO:0000259" key="8">
    <source>
        <dbReference type="Pfam" id="PF21105"/>
    </source>
</evidence>
<evidence type="ECO:0000256" key="1">
    <source>
        <dbReference type="ARBA" id="ARBA00001970"/>
    </source>
</evidence>
<protein>
    <recommendedName>
        <fullName evidence="8">DyP dimeric alpha+beta barrel domain-containing protein</fullName>
    </recommendedName>
</protein>
<dbReference type="InterPro" id="IPR011008">
    <property type="entry name" value="Dimeric_a/b-barrel"/>
</dbReference>
<keyword evidence="2" id="KW-0575">Peroxidase</keyword>
<dbReference type="GO" id="GO:0005829">
    <property type="term" value="C:cytosol"/>
    <property type="evidence" value="ECO:0007669"/>
    <property type="project" value="TreeGrafter"/>
</dbReference>
<accession>A0A8H5F0N8</accession>
<evidence type="ECO:0000256" key="2">
    <source>
        <dbReference type="ARBA" id="ARBA00022559"/>
    </source>
</evidence>
<proteinExistence type="inferred from homology"/>
<feature type="domain" description="DyP dimeric alpha+beta barrel" evidence="8">
    <location>
        <begin position="18"/>
        <end position="193"/>
    </location>
</feature>
<evidence type="ECO:0000256" key="6">
    <source>
        <dbReference type="ARBA" id="ARBA00023004"/>
    </source>
</evidence>
<gene>
    <name evidence="9" type="ORF">D9619_008720</name>
</gene>
<dbReference type="GO" id="GO:0020037">
    <property type="term" value="F:heme binding"/>
    <property type="evidence" value="ECO:0007669"/>
    <property type="project" value="InterPro"/>
</dbReference>
<reference evidence="9 10" key="1">
    <citation type="journal article" date="2020" name="ISME J.">
        <title>Uncovering the hidden diversity of litter-decomposition mechanisms in mushroom-forming fungi.</title>
        <authorList>
            <person name="Floudas D."/>
            <person name="Bentzer J."/>
            <person name="Ahren D."/>
            <person name="Johansson T."/>
            <person name="Persson P."/>
            <person name="Tunlid A."/>
        </authorList>
    </citation>
    <scope>NUCLEOTIDE SEQUENCE [LARGE SCALE GENOMIC DNA]</scope>
    <source>
        <strain evidence="9 10">CBS 101986</strain>
    </source>
</reference>
<keyword evidence="5" id="KW-0560">Oxidoreductase</keyword>
<evidence type="ECO:0000256" key="7">
    <source>
        <dbReference type="ARBA" id="ARBA00025737"/>
    </source>
</evidence>
<dbReference type="InterPro" id="IPR006314">
    <property type="entry name" value="Dyp_peroxidase"/>
</dbReference>